<dbReference type="Proteomes" id="UP000001114">
    <property type="component" value="Chromosome"/>
</dbReference>
<dbReference type="eggNOG" id="COG0744">
    <property type="taxonomic scope" value="Bacteria"/>
</dbReference>
<evidence type="ECO:0000256" key="10">
    <source>
        <dbReference type="ARBA" id="ARBA00023316"/>
    </source>
</evidence>
<dbReference type="GO" id="GO:0016763">
    <property type="term" value="F:pentosyltransferase activity"/>
    <property type="evidence" value="ECO:0007669"/>
    <property type="project" value="InterPro"/>
</dbReference>
<name>A6VPL4_ACTSZ</name>
<feature type="domain" description="Glycosyl transferase family 51" evidence="12">
    <location>
        <begin position="73"/>
        <end position="239"/>
    </location>
</feature>
<dbReference type="InterPro" id="IPR023346">
    <property type="entry name" value="Lysozyme-like_dom_sf"/>
</dbReference>
<keyword evidence="6 11" id="KW-0133">Cell shape</keyword>
<evidence type="ECO:0000256" key="7">
    <source>
        <dbReference type="ARBA" id="ARBA00022984"/>
    </source>
</evidence>
<keyword evidence="5 11" id="KW-0812">Transmembrane</keyword>
<dbReference type="EMBL" id="CP000746">
    <property type="protein sequence ID" value="ABR74911.1"/>
    <property type="molecule type" value="Genomic_DNA"/>
</dbReference>
<dbReference type="InterPro" id="IPR001264">
    <property type="entry name" value="Glyco_trans_51"/>
</dbReference>
<keyword evidence="2 11" id="KW-0997">Cell inner membrane</keyword>
<comment type="similarity">
    <text evidence="11">Belongs to the glycosyltransferase 51 family.</text>
</comment>
<keyword evidence="14" id="KW-1185">Reference proteome</keyword>
<keyword evidence="4 11" id="KW-0808">Transferase</keyword>
<dbReference type="SUPFAM" id="SSF53955">
    <property type="entry name" value="Lysozyme-like"/>
    <property type="match status" value="1"/>
</dbReference>
<dbReference type="GO" id="GO:0009274">
    <property type="term" value="C:peptidoglycan-based cell wall"/>
    <property type="evidence" value="ECO:0007669"/>
    <property type="project" value="InterPro"/>
</dbReference>
<evidence type="ECO:0000256" key="9">
    <source>
        <dbReference type="ARBA" id="ARBA00023136"/>
    </source>
</evidence>
<dbReference type="OrthoDB" id="9766909at2"/>
<dbReference type="CAZy" id="GT51">
    <property type="family name" value="Glycosyltransferase Family 51"/>
</dbReference>
<evidence type="ECO:0000259" key="12">
    <source>
        <dbReference type="Pfam" id="PF00912"/>
    </source>
</evidence>
<dbReference type="InterPro" id="IPR011812">
    <property type="entry name" value="Pep_trsgly"/>
</dbReference>
<comment type="function">
    <text evidence="11">Peptidoglycan polymerase that catalyzes glycan chain elongation from lipid-linked precursors.</text>
</comment>
<evidence type="ECO:0000256" key="3">
    <source>
        <dbReference type="ARBA" id="ARBA00022676"/>
    </source>
</evidence>
<dbReference type="GO" id="GO:0008360">
    <property type="term" value="P:regulation of cell shape"/>
    <property type="evidence" value="ECO:0007669"/>
    <property type="project" value="UniProtKB-KW"/>
</dbReference>
<protein>
    <recommendedName>
        <fullName evidence="11">Biosynthetic peptidoglycan transglycosylase</fullName>
        <ecNumber evidence="11">2.4.99.28</ecNumber>
    </recommendedName>
    <alternativeName>
        <fullName evidence="11">Glycan polymerase</fullName>
    </alternativeName>
    <alternativeName>
        <fullName evidence="11">Peptidoglycan glycosyltransferase MtgA</fullName>
        <shortName evidence="11">PGT</shortName>
    </alternativeName>
</protein>
<keyword evidence="10 11" id="KW-0961">Cell wall biogenesis/degradation</keyword>
<proteinExistence type="inferred from homology"/>
<dbReference type="PANTHER" id="PTHR30400:SF0">
    <property type="entry name" value="BIOSYNTHETIC PEPTIDOGLYCAN TRANSGLYCOSYLASE"/>
    <property type="match status" value="1"/>
</dbReference>
<dbReference type="GO" id="GO:0005886">
    <property type="term" value="C:plasma membrane"/>
    <property type="evidence" value="ECO:0007669"/>
    <property type="project" value="UniProtKB-SubCell"/>
</dbReference>
<comment type="pathway">
    <text evidence="11">Cell wall biogenesis; peptidoglycan biosynthesis.</text>
</comment>
<evidence type="ECO:0000256" key="11">
    <source>
        <dbReference type="HAMAP-Rule" id="MF_00766"/>
    </source>
</evidence>
<dbReference type="AlphaFoldDB" id="A6VPL4"/>
<dbReference type="Pfam" id="PF00912">
    <property type="entry name" value="Transgly"/>
    <property type="match status" value="1"/>
</dbReference>
<dbReference type="EC" id="2.4.99.28" evidence="11"/>
<evidence type="ECO:0000256" key="5">
    <source>
        <dbReference type="ARBA" id="ARBA00022692"/>
    </source>
</evidence>
<evidence type="ECO:0000313" key="14">
    <source>
        <dbReference type="Proteomes" id="UP000001114"/>
    </source>
</evidence>
<evidence type="ECO:0000313" key="13">
    <source>
        <dbReference type="EMBL" id="ABR74911.1"/>
    </source>
</evidence>
<dbReference type="NCBIfam" id="TIGR02070">
    <property type="entry name" value="mono_pep_trsgly"/>
    <property type="match status" value="1"/>
</dbReference>
<feature type="transmembrane region" description="Helical" evidence="11">
    <location>
        <begin position="33"/>
        <end position="59"/>
    </location>
</feature>
<reference evidence="14" key="1">
    <citation type="journal article" date="2010" name="BMC Genomics">
        <title>A genomic perspective on the potential of Actinobacillus succinogenes for industrial succinate production.</title>
        <authorList>
            <person name="McKinlay J.B."/>
            <person name="Laivenieks M."/>
            <person name="Schindler B.D."/>
            <person name="McKinlay A.A."/>
            <person name="Siddaramappa S."/>
            <person name="Challacombe J.F."/>
            <person name="Lowry S.R."/>
            <person name="Clum A."/>
            <person name="Lapidus A.L."/>
            <person name="Burkhart K.B."/>
            <person name="Harkins V."/>
            <person name="Vieille C."/>
        </authorList>
    </citation>
    <scope>NUCLEOTIDE SEQUENCE [LARGE SCALE GENOMIC DNA]</scope>
    <source>
        <strain evidence="14">ATCC 55618 / DSM 22257 / CCUG 43843 / 130Z</strain>
    </source>
</reference>
<dbReference type="HAMAP" id="MF_00766">
    <property type="entry name" value="PGT_MtgA"/>
    <property type="match status" value="1"/>
</dbReference>
<evidence type="ECO:0000256" key="8">
    <source>
        <dbReference type="ARBA" id="ARBA00022989"/>
    </source>
</evidence>
<dbReference type="GO" id="GO:0008955">
    <property type="term" value="F:peptidoglycan glycosyltransferase activity"/>
    <property type="evidence" value="ECO:0007669"/>
    <property type="project" value="UniProtKB-UniRule"/>
</dbReference>
<gene>
    <name evidence="11" type="primary">mtgA</name>
    <name evidence="13" type="ordered locus">Asuc_1557</name>
</gene>
<comment type="catalytic activity">
    <reaction evidence="11">
        <text>[GlcNAc-(1-&gt;4)-Mur2Ac(oyl-L-Ala-gamma-D-Glu-L-Lys-D-Ala-D-Ala)](n)-di-trans,octa-cis-undecaprenyl diphosphate + beta-D-GlcNAc-(1-&gt;4)-Mur2Ac(oyl-L-Ala-gamma-D-Glu-L-Lys-D-Ala-D-Ala)-di-trans,octa-cis-undecaprenyl diphosphate = [GlcNAc-(1-&gt;4)-Mur2Ac(oyl-L-Ala-gamma-D-Glu-L-Lys-D-Ala-D-Ala)](n+1)-di-trans,octa-cis-undecaprenyl diphosphate + di-trans,octa-cis-undecaprenyl diphosphate + H(+)</text>
        <dbReference type="Rhea" id="RHEA:23708"/>
        <dbReference type="Rhea" id="RHEA-COMP:9602"/>
        <dbReference type="Rhea" id="RHEA-COMP:9603"/>
        <dbReference type="ChEBI" id="CHEBI:15378"/>
        <dbReference type="ChEBI" id="CHEBI:58405"/>
        <dbReference type="ChEBI" id="CHEBI:60033"/>
        <dbReference type="ChEBI" id="CHEBI:78435"/>
        <dbReference type="EC" id="2.4.99.28"/>
    </reaction>
</comment>
<accession>A6VPL4</accession>
<keyword evidence="9 11" id="KW-0472">Membrane</keyword>
<dbReference type="GO" id="GO:0071555">
    <property type="term" value="P:cell wall organization"/>
    <property type="evidence" value="ECO:0007669"/>
    <property type="project" value="UniProtKB-KW"/>
</dbReference>
<evidence type="ECO:0000256" key="2">
    <source>
        <dbReference type="ARBA" id="ARBA00022519"/>
    </source>
</evidence>
<evidence type="ECO:0000256" key="1">
    <source>
        <dbReference type="ARBA" id="ARBA00022475"/>
    </source>
</evidence>
<keyword evidence="3 11" id="KW-0328">Glycosyltransferase</keyword>
<evidence type="ECO:0000256" key="4">
    <source>
        <dbReference type="ARBA" id="ARBA00022679"/>
    </source>
</evidence>
<dbReference type="HOGENOM" id="CLU_006354_1_1_6"/>
<evidence type="ECO:0000256" key="6">
    <source>
        <dbReference type="ARBA" id="ARBA00022960"/>
    </source>
</evidence>
<dbReference type="UniPathway" id="UPA00219"/>
<dbReference type="GO" id="GO:0009252">
    <property type="term" value="P:peptidoglycan biosynthetic process"/>
    <property type="evidence" value="ECO:0007669"/>
    <property type="project" value="UniProtKB-UniRule"/>
</dbReference>
<comment type="subcellular location">
    <subcellularLocation>
        <location evidence="11">Cell inner membrane</location>
        <topology evidence="11">Single-pass membrane protein</topology>
    </subcellularLocation>
</comment>
<sequence>MPKHSHKLFSLTILRTFFRLVKNLAKRKCGRFLLYFFMTFFAVTLLFRFVPIPFSAYIAQQKISRLMRLDFDYAVHYDWVSLDNISPNVQLAVIAAEDQRFPVHWGFDWFAIEQAFKHNETSKRIRGGSTISQQTAKNLYLWHGQSWLRKGLEVPVTLSLELLWSKKRILEVYLNIAEFGNGIFGVEAASRYYFKKSAKNLTSSEAALLVAVLPNPIAYKVKTPGPLVKRRQAWILRQMNALGKSYLNRL</sequence>
<dbReference type="Gene3D" id="1.10.3810.10">
    <property type="entry name" value="Biosynthetic peptidoglycan transglycosylase-like"/>
    <property type="match status" value="1"/>
</dbReference>
<keyword evidence="8 11" id="KW-1133">Transmembrane helix</keyword>
<organism evidence="13 14">
    <name type="scientific">Actinobacillus succinogenes (strain ATCC 55618 / DSM 22257 / CCUG 43843 / 130Z)</name>
    <dbReference type="NCBI Taxonomy" id="339671"/>
    <lineage>
        <taxon>Bacteria</taxon>
        <taxon>Pseudomonadati</taxon>
        <taxon>Pseudomonadota</taxon>
        <taxon>Gammaproteobacteria</taxon>
        <taxon>Pasteurellales</taxon>
        <taxon>Pasteurellaceae</taxon>
        <taxon>Actinobacillus</taxon>
    </lineage>
</organism>
<dbReference type="InterPro" id="IPR036950">
    <property type="entry name" value="PBP_transglycosylase"/>
</dbReference>
<keyword evidence="1 11" id="KW-1003">Cell membrane</keyword>
<keyword evidence="7 11" id="KW-0573">Peptidoglycan synthesis</keyword>
<dbReference type="PANTHER" id="PTHR30400">
    <property type="entry name" value="MONOFUNCTIONAL BIOSYNTHETIC PEPTIDOGLYCAN TRANSGLYCOSYLASE"/>
    <property type="match status" value="1"/>
</dbReference>
<dbReference type="KEGG" id="asu:Asuc_1557"/>
<dbReference type="STRING" id="339671.Asuc_1557"/>